<reference evidence="2 3" key="1">
    <citation type="submission" date="2017-11" db="EMBL/GenBank/DDBJ databases">
        <title>Genomic Encyclopedia of Archaeal and Bacterial Type Strains, Phase II (KMG-II): From Individual Species to Whole Genera.</title>
        <authorList>
            <person name="Goeker M."/>
        </authorList>
    </citation>
    <scope>NUCLEOTIDE SEQUENCE [LARGE SCALE GENOMIC DNA]</scope>
    <source>
        <strain evidence="2 3">DSM 27393</strain>
    </source>
</reference>
<proteinExistence type="predicted"/>
<name>A0A2M9CHK4_9MICO</name>
<dbReference type="OrthoDB" id="4952043at2"/>
<sequence>MTSDAEHAHPRHRLDDLLTHPVRLSVVATLAAAEEAEFGFVRDTVQVSDSLLSKQVALLEGAGYVQVKKGYVGKRPRTWLRLSPDGRAVYLRHLEALRDIARPVLGHDD</sequence>
<evidence type="ECO:0000259" key="1">
    <source>
        <dbReference type="Pfam" id="PF13601"/>
    </source>
</evidence>
<protein>
    <submittedName>
        <fullName evidence="2">Winged helix DNA-binding protein</fullName>
    </submittedName>
</protein>
<keyword evidence="3" id="KW-1185">Reference proteome</keyword>
<dbReference type="PANTHER" id="PTHR37318:SF1">
    <property type="entry name" value="BSL7504 PROTEIN"/>
    <property type="match status" value="1"/>
</dbReference>
<dbReference type="InterPro" id="IPR036388">
    <property type="entry name" value="WH-like_DNA-bd_sf"/>
</dbReference>
<dbReference type="SUPFAM" id="SSF46785">
    <property type="entry name" value="Winged helix' DNA-binding domain"/>
    <property type="match status" value="1"/>
</dbReference>
<dbReference type="InterPro" id="IPR027395">
    <property type="entry name" value="WH_DNA-bd_dom"/>
</dbReference>
<dbReference type="InterPro" id="IPR036390">
    <property type="entry name" value="WH_DNA-bd_sf"/>
</dbReference>
<keyword evidence="2" id="KW-0238">DNA-binding</keyword>
<accession>A0A2M9CHK4</accession>
<dbReference type="Proteomes" id="UP000228758">
    <property type="component" value="Unassembled WGS sequence"/>
</dbReference>
<evidence type="ECO:0000313" key="2">
    <source>
        <dbReference type="EMBL" id="PJJ71394.1"/>
    </source>
</evidence>
<organism evidence="2 3">
    <name type="scientific">Diaminobutyricimonas aerilata</name>
    <dbReference type="NCBI Taxonomy" id="1162967"/>
    <lineage>
        <taxon>Bacteria</taxon>
        <taxon>Bacillati</taxon>
        <taxon>Actinomycetota</taxon>
        <taxon>Actinomycetes</taxon>
        <taxon>Micrococcales</taxon>
        <taxon>Microbacteriaceae</taxon>
        <taxon>Diaminobutyricimonas</taxon>
    </lineage>
</organism>
<dbReference type="Gene3D" id="1.10.10.10">
    <property type="entry name" value="Winged helix-like DNA-binding domain superfamily/Winged helix DNA-binding domain"/>
    <property type="match status" value="1"/>
</dbReference>
<dbReference type="EMBL" id="PGFF01000001">
    <property type="protein sequence ID" value="PJJ71394.1"/>
    <property type="molecule type" value="Genomic_DNA"/>
</dbReference>
<feature type="domain" description="Winged helix DNA-binding" evidence="1">
    <location>
        <begin position="22"/>
        <end position="100"/>
    </location>
</feature>
<dbReference type="RefSeq" id="WP_100363699.1">
    <property type="nucleotide sequence ID" value="NZ_PGFF01000001.1"/>
</dbReference>
<gene>
    <name evidence="2" type="ORF">CLV46_0940</name>
</gene>
<dbReference type="AlphaFoldDB" id="A0A2M9CHK4"/>
<dbReference type="GO" id="GO:0003677">
    <property type="term" value="F:DNA binding"/>
    <property type="evidence" value="ECO:0007669"/>
    <property type="project" value="UniProtKB-KW"/>
</dbReference>
<evidence type="ECO:0000313" key="3">
    <source>
        <dbReference type="Proteomes" id="UP000228758"/>
    </source>
</evidence>
<dbReference type="PANTHER" id="PTHR37318">
    <property type="entry name" value="BSL7504 PROTEIN"/>
    <property type="match status" value="1"/>
</dbReference>
<comment type="caution">
    <text evidence="2">The sequence shown here is derived from an EMBL/GenBank/DDBJ whole genome shotgun (WGS) entry which is preliminary data.</text>
</comment>
<dbReference type="Pfam" id="PF13601">
    <property type="entry name" value="HTH_34"/>
    <property type="match status" value="1"/>
</dbReference>